<keyword evidence="10" id="KW-1185">Reference proteome</keyword>
<sequence>MPYLKAVWDETLCLYPQIPVNVRIANKMTYLPHGGGPDGLSPILVHKGTGVGVSVYHMHRSKALFGEDANSFRPERWITGELEKVGWGYIPFHNGSRICLGSKF</sequence>
<reference evidence="9 10" key="1">
    <citation type="submission" date="2023-08" db="EMBL/GenBank/DDBJ databases">
        <title>Black Yeasts Isolated from many extreme environments.</title>
        <authorList>
            <person name="Coleine C."/>
            <person name="Stajich J.E."/>
            <person name="Selbmann L."/>
        </authorList>
    </citation>
    <scope>NUCLEOTIDE SEQUENCE [LARGE SCALE GENOMIC DNA]</scope>
    <source>
        <strain evidence="9 10">CCFEE 5885</strain>
    </source>
</reference>
<dbReference type="InterPro" id="IPR002403">
    <property type="entry name" value="Cyt_P450_E_grp-IV"/>
</dbReference>
<keyword evidence="6 8" id="KW-0408">Iron</keyword>
<dbReference type="PRINTS" id="PR00465">
    <property type="entry name" value="EP450IV"/>
</dbReference>
<keyword evidence="3 8" id="KW-0349">Heme</keyword>
<comment type="cofactor">
    <cofactor evidence="1">
        <name>heme</name>
        <dbReference type="ChEBI" id="CHEBI:30413"/>
    </cofactor>
</comment>
<keyword evidence="5 8" id="KW-0560">Oxidoreductase</keyword>
<dbReference type="InterPro" id="IPR001128">
    <property type="entry name" value="Cyt_P450"/>
</dbReference>
<comment type="caution">
    <text evidence="9">The sequence shown here is derived from an EMBL/GenBank/DDBJ whole genome shotgun (WGS) entry which is preliminary data.</text>
</comment>
<evidence type="ECO:0000256" key="6">
    <source>
        <dbReference type="ARBA" id="ARBA00023004"/>
    </source>
</evidence>
<evidence type="ECO:0000256" key="8">
    <source>
        <dbReference type="RuleBase" id="RU000461"/>
    </source>
</evidence>
<dbReference type="Gene3D" id="1.10.630.10">
    <property type="entry name" value="Cytochrome P450"/>
    <property type="match status" value="1"/>
</dbReference>
<comment type="similarity">
    <text evidence="2 8">Belongs to the cytochrome P450 family.</text>
</comment>
<name>A0ABR0JUX7_9EURO</name>
<dbReference type="InterPro" id="IPR036396">
    <property type="entry name" value="Cyt_P450_sf"/>
</dbReference>
<dbReference type="Proteomes" id="UP001345013">
    <property type="component" value="Unassembled WGS sequence"/>
</dbReference>
<dbReference type="PROSITE" id="PS00086">
    <property type="entry name" value="CYTOCHROME_P450"/>
    <property type="match status" value="1"/>
</dbReference>
<dbReference type="SUPFAM" id="SSF48264">
    <property type="entry name" value="Cytochrome P450"/>
    <property type="match status" value="1"/>
</dbReference>
<dbReference type="InterPro" id="IPR017972">
    <property type="entry name" value="Cyt_P450_CS"/>
</dbReference>
<dbReference type="Pfam" id="PF00067">
    <property type="entry name" value="p450"/>
    <property type="match status" value="1"/>
</dbReference>
<evidence type="ECO:0000256" key="2">
    <source>
        <dbReference type="ARBA" id="ARBA00010617"/>
    </source>
</evidence>
<accession>A0ABR0JUX7</accession>
<dbReference type="EMBL" id="JAVRRG010000277">
    <property type="protein sequence ID" value="KAK5074553.1"/>
    <property type="molecule type" value="Genomic_DNA"/>
</dbReference>
<evidence type="ECO:0000256" key="3">
    <source>
        <dbReference type="ARBA" id="ARBA00022617"/>
    </source>
</evidence>
<evidence type="ECO:0000313" key="9">
    <source>
        <dbReference type="EMBL" id="KAK5074553.1"/>
    </source>
</evidence>
<evidence type="ECO:0000256" key="7">
    <source>
        <dbReference type="ARBA" id="ARBA00023033"/>
    </source>
</evidence>
<dbReference type="PANTHER" id="PTHR24287">
    <property type="entry name" value="P450, PUTATIVE (EUROFUNG)-RELATED"/>
    <property type="match status" value="1"/>
</dbReference>
<dbReference type="PANTHER" id="PTHR24287:SF1">
    <property type="entry name" value="P450, PUTATIVE (EUROFUNG)-RELATED"/>
    <property type="match status" value="1"/>
</dbReference>
<protein>
    <recommendedName>
        <fullName evidence="11">Cytochrome P450</fullName>
    </recommendedName>
</protein>
<evidence type="ECO:0000256" key="1">
    <source>
        <dbReference type="ARBA" id="ARBA00001971"/>
    </source>
</evidence>
<keyword evidence="4 8" id="KW-0479">Metal-binding</keyword>
<evidence type="ECO:0000313" key="10">
    <source>
        <dbReference type="Proteomes" id="UP001345013"/>
    </source>
</evidence>
<proteinExistence type="inferred from homology"/>
<dbReference type="InterPro" id="IPR047146">
    <property type="entry name" value="Cyt_P450_E_CYP52_fungi"/>
</dbReference>
<evidence type="ECO:0000256" key="4">
    <source>
        <dbReference type="ARBA" id="ARBA00022723"/>
    </source>
</evidence>
<keyword evidence="7 8" id="KW-0503">Monooxygenase</keyword>
<evidence type="ECO:0008006" key="11">
    <source>
        <dbReference type="Google" id="ProtNLM"/>
    </source>
</evidence>
<evidence type="ECO:0000256" key="5">
    <source>
        <dbReference type="ARBA" id="ARBA00023002"/>
    </source>
</evidence>
<organism evidence="9 10">
    <name type="scientific">Lithohypha guttulata</name>
    <dbReference type="NCBI Taxonomy" id="1690604"/>
    <lineage>
        <taxon>Eukaryota</taxon>
        <taxon>Fungi</taxon>
        <taxon>Dikarya</taxon>
        <taxon>Ascomycota</taxon>
        <taxon>Pezizomycotina</taxon>
        <taxon>Eurotiomycetes</taxon>
        <taxon>Chaetothyriomycetidae</taxon>
        <taxon>Chaetothyriales</taxon>
        <taxon>Trichomeriaceae</taxon>
        <taxon>Lithohypha</taxon>
    </lineage>
</organism>
<gene>
    <name evidence="9" type="ORF">LTR24_010127</name>
</gene>